<gene>
    <name evidence="1" type="ORF">BDN72DRAFT_893212</name>
</gene>
<reference evidence="1 2" key="1">
    <citation type="journal article" date="2019" name="Nat. Ecol. Evol.">
        <title>Megaphylogeny resolves global patterns of mushroom evolution.</title>
        <authorList>
            <person name="Varga T."/>
            <person name="Krizsan K."/>
            <person name="Foldi C."/>
            <person name="Dima B."/>
            <person name="Sanchez-Garcia M."/>
            <person name="Sanchez-Ramirez S."/>
            <person name="Szollosi G.J."/>
            <person name="Szarkandi J.G."/>
            <person name="Papp V."/>
            <person name="Albert L."/>
            <person name="Andreopoulos W."/>
            <person name="Angelini C."/>
            <person name="Antonin V."/>
            <person name="Barry K.W."/>
            <person name="Bougher N.L."/>
            <person name="Buchanan P."/>
            <person name="Buyck B."/>
            <person name="Bense V."/>
            <person name="Catcheside P."/>
            <person name="Chovatia M."/>
            <person name="Cooper J."/>
            <person name="Damon W."/>
            <person name="Desjardin D."/>
            <person name="Finy P."/>
            <person name="Geml J."/>
            <person name="Haridas S."/>
            <person name="Hughes K."/>
            <person name="Justo A."/>
            <person name="Karasinski D."/>
            <person name="Kautmanova I."/>
            <person name="Kiss B."/>
            <person name="Kocsube S."/>
            <person name="Kotiranta H."/>
            <person name="LaButti K.M."/>
            <person name="Lechner B.E."/>
            <person name="Liimatainen K."/>
            <person name="Lipzen A."/>
            <person name="Lukacs Z."/>
            <person name="Mihaltcheva S."/>
            <person name="Morgado L.N."/>
            <person name="Niskanen T."/>
            <person name="Noordeloos M.E."/>
            <person name="Ohm R.A."/>
            <person name="Ortiz-Santana B."/>
            <person name="Ovrebo C."/>
            <person name="Racz N."/>
            <person name="Riley R."/>
            <person name="Savchenko A."/>
            <person name="Shiryaev A."/>
            <person name="Soop K."/>
            <person name="Spirin V."/>
            <person name="Szebenyi C."/>
            <person name="Tomsovsky M."/>
            <person name="Tulloss R.E."/>
            <person name="Uehling J."/>
            <person name="Grigoriev I.V."/>
            <person name="Vagvolgyi C."/>
            <person name="Papp T."/>
            <person name="Martin F.M."/>
            <person name="Miettinen O."/>
            <person name="Hibbett D.S."/>
            <person name="Nagy L.G."/>
        </authorList>
    </citation>
    <scope>NUCLEOTIDE SEQUENCE [LARGE SCALE GENOMIC DNA]</scope>
    <source>
        <strain evidence="1 2">NL-1719</strain>
    </source>
</reference>
<keyword evidence="2" id="KW-1185">Reference proteome</keyword>
<accession>A0ACD3B9A7</accession>
<evidence type="ECO:0000313" key="2">
    <source>
        <dbReference type="Proteomes" id="UP000308600"/>
    </source>
</evidence>
<protein>
    <submittedName>
        <fullName evidence="1">Uncharacterized protein</fullName>
    </submittedName>
</protein>
<dbReference type="Proteomes" id="UP000308600">
    <property type="component" value="Unassembled WGS sequence"/>
</dbReference>
<evidence type="ECO:0000313" key="1">
    <source>
        <dbReference type="EMBL" id="TFK74221.1"/>
    </source>
</evidence>
<organism evidence="1 2">
    <name type="scientific">Pluteus cervinus</name>
    <dbReference type="NCBI Taxonomy" id="181527"/>
    <lineage>
        <taxon>Eukaryota</taxon>
        <taxon>Fungi</taxon>
        <taxon>Dikarya</taxon>
        <taxon>Basidiomycota</taxon>
        <taxon>Agaricomycotina</taxon>
        <taxon>Agaricomycetes</taxon>
        <taxon>Agaricomycetidae</taxon>
        <taxon>Agaricales</taxon>
        <taxon>Pluteineae</taxon>
        <taxon>Pluteaceae</taxon>
        <taxon>Pluteus</taxon>
    </lineage>
</organism>
<dbReference type="EMBL" id="ML208269">
    <property type="protein sequence ID" value="TFK74221.1"/>
    <property type="molecule type" value="Genomic_DNA"/>
</dbReference>
<sequence length="623" mass="70524">MPSTLPLTGVSPFICLPLEITEEVINNLGTTELLALAKTCQEFNVLCLRRFFSLHEIDEPTNLFQATLELTSLPDAAAGNPFDGLAVAFDITTIEDLHCILQPSPSFPLQRILHVLRRVIWAIERLHRIRNVTLTLEMGNGFTMIYEDQLSVLQEWKEVMGSFLNMFVEKGCESLKVFRGCLPLKIQSQMDILGTNTLAHHPRSNILQRAKSLFADKDRSESISRVSPTIENALVMWSAYKDREIPPLYLDSRDLVHLSEGAGASSQLKHLQISSKVLLRPPCSHWTYSILQTPNLTSLHLYYILPEEAAWAHIFSWIFLSVRTQLRELSIELCYGLPMMPLIDFVVGLQGLTHLKLAYPVPIVHGHKPQTTWKLGSPSNIAQVLPNLVSLHAFPDWIQLLCPESASKSTVTSLSRHFRLQRPTSTNPSSSPPLPSQSPTRPKIQHLHILPCAAMTSHGEFDFNLSLNVLRPVLQSSSFPFASSNFRVALELSDTYTITHMARDIVHLGGADPRSRTAQTSRRRAQRPAGYELYDRITELIVCNQWGILQRRQCEIACEFFSMWKGVRRVEFRPIVPDAWKDEDVKMLMEEARISCRNVREFVLGGKVYVVADSEEERGHQPP</sequence>
<name>A0ACD3B9A7_9AGAR</name>
<proteinExistence type="predicted"/>